<feature type="coiled-coil region" evidence="1">
    <location>
        <begin position="542"/>
        <end position="608"/>
    </location>
</feature>
<evidence type="ECO:0000313" key="4">
    <source>
        <dbReference type="Proteomes" id="UP001390339"/>
    </source>
</evidence>
<accession>A0ABR2JIX9</accession>
<feature type="region of interest" description="Disordered" evidence="2">
    <location>
        <begin position="207"/>
        <end position="239"/>
    </location>
</feature>
<gene>
    <name evidence="3" type="ORF">PGQ11_002171</name>
</gene>
<feature type="compositionally biased region" description="Acidic residues" evidence="2">
    <location>
        <begin position="1"/>
        <end position="15"/>
    </location>
</feature>
<comment type="caution">
    <text evidence="3">The sequence shown here is derived from an EMBL/GenBank/DDBJ whole genome shotgun (WGS) entry which is preliminary data.</text>
</comment>
<feature type="compositionally biased region" description="Basic and acidic residues" evidence="2">
    <location>
        <begin position="18"/>
        <end position="29"/>
    </location>
</feature>
<dbReference type="EMBL" id="JAPCWZ010000002">
    <property type="protein sequence ID" value="KAK8877225.1"/>
    <property type="molecule type" value="Genomic_DNA"/>
</dbReference>
<feature type="compositionally biased region" description="Polar residues" evidence="2">
    <location>
        <begin position="218"/>
        <end position="230"/>
    </location>
</feature>
<organism evidence="3 4">
    <name type="scientific">Apiospora arundinis</name>
    <dbReference type="NCBI Taxonomy" id="335852"/>
    <lineage>
        <taxon>Eukaryota</taxon>
        <taxon>Fungi</taxon>
        <taxon>Dikarya</taxon>
        <taxon>Ascomycota</taxon>
        <taxon>Pezizomycotina</taxon>
        <taxon>Sordariomycetes</taxon>
        <taxon>Xylariomycetidae</taxon>
        <taxon>Amphisphaeriales</taxon>
        <taxon>Apiosporaceae</taxon>
        <taxon>Apiospora</taxon>
    </lineage>
</organism>
<feature type="region of interest" description="Disordered" evidence="2">
    <location>
        <begin position="82"/>
        <end position="107"/>
    </location>
</feature>
<proteinExistence type="predicted"/>
<reference evidence="3 4" key="1">
    <citation type="journal article" date="2024" name="IMA Fungus">
        <title>Apiospora arundinis, a panoply of carbohydrate-active enzymes and secondary metabolites.</title>
        <authorList>
            <person name="Sorensen T."/>
            <person name="Petersen C."/>
            <person name="Muurmann A.T."/>
            <person name="Christiansen J.V."/>
            <person name="Brundto M.L."/>
            <person name="Overgaard C.K."/>
            <person name="Boysen A.T."/>
            <person name="Wollenberg R.D."/>
            <person name="Larsen T.O."/>
            <person name="Sorensen J.L."/>
            <person name="Nielsen K.L."/>
            <person name="Sondergaard T.E."/>
        </authorList>
    </citation>
    <scope>NUCLEOTIDE SEQUENCE [LARGE SCALE GENOMIC DNA]</scope>
    <source>
        <strain evidence="3 4">AAU 773</strain>
    </source>
</reference>
<name>A0ABR2JIX9_9PEZI</name>
<dbReference type="PANTHER" id="PTHR45615:SF40">
    <property type="entry name" value="MYOSIN HEAVY CHAIN, NON-MUSCLE"/>
    <property type="match status" value="1"/>
</dbReference>
<feature type="region of interest" description="Disordered" evidence="2">
    <location>
        <begin position="484"/>
        <end position="506"/>
    </location>
</feature>
<feature type="region of interest" description="Disordered" evidence="2">
    <location>
        <begin position="1"/>
        <end position="65"/>
    </location>
</feature>
<evidence type="ECO:0000313" key="3">
    <source>
        <dbReference type="EMBL" id="KAK8877225.1"/>
    </source>
</evidence>
<protein>
    <submittedName>
        <fullName evidence="3">Uncharacterized protein</fullName>
    </submittedName>
</protein>
<dbReference type="Proteomes" id="UP001390339">
    <property type="component" value="Unassembled WGS sequence"/>
</dbReference>
<sequence>MELEDAEASDSDGTVDEAGVHDDDGEQQRQETPPAPSSGGVEHPERPPYRGMSPPPLSFYGEEGLAEERRIKEEVAREIAAEAEEARKRPKPVRTNYPPGKAPKDTFPTQADLELARPIIGVLKQMARWYDEGEYVSDDEILRAAIHETAAEERVNSVFAGMLKQDRRLATFRAFQKAALQVPYSHGFEGDGSKLARAILAAMPMPGHSWQRREKRSSPYQDAATSPTMTTEEESRASDETIQQLTDEKRELEVQLNKLQGDAQDSDLAMQQLISEKASLEEKLREFPDRANGIIMGLTNEKKSLEEKLKQYQDAAEETEKTIARLNSEKGYIMQELKKCPDGATETIQRLTNQKKDLEAKLELDKQAFEAELESQRRDFEEKLKASQEDSQGSTDMIQLLTSEKQDLYQKLKTCQDDARKSGNVIKKLTSAKKSLEEKLEKATEDDGSDVIIRQLADEKADLDEELERANYNIQELMSEARDLESRLEDERQEHEAELQSQKQGHEKGMAVLRGKFKNFINETDEDRRAMDELHARHAEAMKSFEKERQVVEDAVSKLEDEKKDVKRALAAYKAKNATLREEVQGLQQEIEKSMKLFEEKVKNDEDNTELVNTSPEKAGYGELLQYYTRMEDALKLHKSDLEEASHLLLQAGGDPRDLHHVQANMRARWDETKGDDGETIEEFAELAEHLRAAIVRLHVDDQLLRALTVVSLDYQDFGFAELAAAAAGGSSLSSSSSLAMQQRLLGGANKIGPLGWLNAVSFLFFVAATLAEGSKYAQWAAANATSRALFAENRHYACVSAPHMTFVADMARDLLGIRRSS</sequence>
<evidence type="ECO:0000256" key="2">
    <source>
        <dbReference type="SAM" id="MobiDB-lite"/>
    </source>
</evidence>
<dbReference type="PANTHER" id="PTHR45615">
    <property type="entry name" value="MYOSIN HEAVY CHAIN, NON-MUSCLE"/>
    <property type="match status" value="1"/>
</dbReference>
<evidence type="ECO:0000256" key="1">
    <source>
        <dbReference type="SAM" id="Coils"/>
    </source>
</evidence>
<keyword evidence="1" id="KW-0175">Coiled coil</keyword>
<keyword evidence="4" id="KW-1185">Reference proteome</keyword>